<sequence length="899" mass="101621">MPKSVFETIGIGELTPTSMTLKLADSTTRLPLGVLKDVPVQVGKFLVPGDFVVMKMEVDKEVPIILGRPFLRTAGVMMDAREGTILVRVGGERLLFSIDHAMKCPDPAKTCFMIQEMPEIEESLEDQYQIALETYQAFLCDMQEAIGVEETMEVEEEGNATLNRACSTTCSIRADACSSRPEAQPAMESQSGDLFDPTSACSSRPEARPAMESQSGDLFDPTSTCPSRPEPPTVELKPLPASLRYEFLGPSQTYPVIVNSELDAGQTEKLLMELRAYRGAIGYSIEDLKGIDPSFCTHRILMEDDHKPTREAQRRLNPNLKEVVKKEILKLLDAGIIYAISDSKWVSPVHVVPKKGGTTVVKNDKGEMIQTRVATGWRMCIDYRKLNAATRKDHFPLPFVDQMLERLANHSYFCYLDGYSGFFQIPIHPNDQEKTTFTCPYGTYAYKRMPFGLCNAPATFQRAMMAIFSDFIEKEMEVFMDDFSVYGTSFDSCLANLSKVLQRCEEVNLVLNWEKCHFMVQKGVVLGHVVTSQGIEVDKAKIEVIEKLGVPKNVKDVRSFLGHAGFYRRFIKDFSKIAKPLSNLLVKDNDFIIDEDCLNAFHRLKQALVSAPILQPPDWSQPFELMCDASDFAIGAVLGQKKDKKSVAIYYASKVLDPAQANYTTTEKELLAIVFALDKFRPYLVGSKVIVYTDHAAIRYLLSKKDAKPRLIRWVLLLQEFDLEIRDKKGTENSVADHLSRLHWEEGQDAKLPIDDSFPHEKLMKIDACSDRTPPWSIRPAEQDQFWLDLAHEMLSIEHWSNRPDAGSSRPEPRMIRKLAQNQHPWYADLANYLASGALPPEMSWQEKKKLKTDAKYYFLDEPYLFKLGIDDIYRRCVPYDEVKAILASCHSSAYGGHA</sequence>
<dbReference type="FunFam" id="3.30.70.270:FF:000020">
    <property type="entry name" value="Transposon Tf2-6 polyprotein-like Protein"/>
    <property type="match status" value="1"/>
</dbReference>
<dbReference type="CDD" id="cd09274">
    <property type="entry name" value="RNase_HI_RT_Ty3"/>
    <property type="match status" value="1"/>
</dbReference>
<evidence type="ECO:0000256" key="7">
    <source>
        <dbReference type="ARBA" id="ARBA00022918"/>
    </source>
</evidence>
<comment type="caution">
    <text evidence="10">The sequence shown here is derived from an EMBL/GenBank/DDBJ whole genome shotgun (WGS) entry which is preliminary data.</text>
</comment>
<dbReference type="CDD" id="cd00303">
    <property type="entry name" value="retropepsin_like"/>
    <property type="match status" value="1"/>
</dbReference>
<dbReference type="AlphaFoldDB" id="A0AAV8CS30"/>
<proteinExistence type="predicted"/>
<dbReference type="InterPro" id="IPR050951">
    <property type="entry name" value="Retrovirus_Pol_polyprotein"/>
</dbReference>
<dbReference type="CDD" id="cd01647">
    <property type="entry name" value="RT_LTR"/>
    <property type="match status" value="1"/>
</dbReference>
<evidence type="ECO:0000256" key="1">
    <source>
        <dbReference type="ARBA" id="ARBA00012493"/>
    </source>
</evidence>
<dbReference type="InterPro" id="IPR041373">
    <property type="entry name" value="RT_RNaseH"/>
</dbReference>
<name>A0AAV8CS30_9POAL</name>
<accession>A0AAV8CS30</accession>
<keyword evidence="2" id="KW-0808">Transferase</keyword>
<dbReference type="InterPro" id="IPR043502">
    <property type="entry name" value="DNA/RNA_pol_sf"/>
</dbReference>
<evidence type="ECO:0000313" key="11">
    <source>
        <dbReference type="Proteomes" id="UP001140206"/>
    </source>
</evidence>
<evidence type="ECO:0000256" key="2">
    <source>
        <dbReference type="ARBA" id="ARBA00022679"/>
    </source>
</evidence>
<dbReference type="Pfam" id="PF00078">
    <property type="entry name" value="RVT_1"/>
    <property type="match status" value="1"/>
</dbReference>
<evidence type="ECO:0000256" key="4">
    <source>
        <dbReference type="ARBA" id="ARBA00022722"/>
    </source>
</evidence>
<dbReference type="GO" id="GO:0004519">
    <property type="term" value="F:endonuclease activity"/>
    <property type="evidence" value="ECO:0007669"/>
    <property type="project" value="UniProtKB-KW"/>
</dbReference>
<dbReference type="InterPro" id="IPR043128">
    <property type="entry name" value="Rev_trsase/Diguanyl_cyclase"/>
</dbReference>
<dbReference type="GO" id="GO:0003964">
    <property type="term" value="F:RNA-directed DNA polymerase activity"/>
    <property type="evidence" value="ECO:0007669"/>
    <property type="project" value="UniProtKB-KW"/>
</dbReference>
<gene>
    <name evidence="10" type="ORF">LUZ62_091313</name>
</gene>
<dbReference type="Gene3D" id="2.40.70.10">
    <property type="entry name" value="Acid Proteases"/>
    <property type="match status" value="1"/>
</dbReference>
<dbReference type="PANTHER" id="PTHR37984">
    <property type="entry name" value="PROTEIN CBG26694"/>
    <property type="match status" value="1"/>
</dbReference>
<dbReference type="Gene3D" id="3.10.10.10">
    <property type="entry name" value="HIV Type 1 Reverse Transcriptase, subunit A, domain 1"/>
    <property type="match status" value="1"/>
</dbReference>
<keyword evidence="3" id="KW-0548">Nucleotidyltransferase</keyword>
<dbReference type="EC" id="2.7.7.49" evidence="1"/>
<keyword evidence="7" id="KW-0695">RNA-directed DNA polymerase</keyword>
<evidence type="ECO:0000259" key="9">
    <source>
        <dbReference type="PROSITE" id="PS50878"/>
    </source>
</evidence>
<keyword evidence="4" id="KW-0540">Nuclease</keyword>
<dbReference type="PANTHER" id="PTHR37984:SF5">
    <property type="entry name" value="PROTEIN NYNRIN-LIKE"/>
    <property type="match status" value="1"/>
</dbReference>
<feature type="region of interest" description="Disordered" evidence="8">
    <location>
        <begin position="181"/>
        <end position="236"/>
    </location>
</feature>
<feature type="domain" description="Reverse transcriptase" evidence="9">
    <location>
        <begin position="333"/>
        <end position="530"/>
    </location>
</feature>
<dbReference type="InterPro" id="IPR021109">
    <property type="entry name" value="Peptidase_aspartic_dom_sf"/>
</dbReference>
<evidence type="ECO:0000256" key="3">
    <source>
        <dbReference type="ARBA" id="ARBA00022695"/>
    </source>
</evidence>
<dbReference type="Gene3D" id="3.30.70.270">
    <property type="match status" value="2"/>
</dbReference>
<keyword evidence="5" id="KW-0255">Endonuclease</keyword>
<keyword evidence="6" id="KW-0378">Hydrolase</keyword>
<dbReference type="EMBL" id="JAMFTS010000005">
    <property type="protein sequence ID" value="KAJ4756908.1"/>
    <property type="molecule type" value="Genomic_DNA"/>
</dbReference>
<protein>
    <recommendedName>
        <fullName evidence="1">RNA-directed DNA polymerase</fullName>
        <ecNumber evidence="1">2.7.7.49</ecNumber>
    </recommendedName>
</protein>
<evidence type="ECO:0000256" key="6">
    <source>
        <dbReference type="ARBA" id="ARBA00022801"/>
    </source>
</evidence>
<evidence type="ECO:0000256" key="5">
    <source>
        <dbReference type="ARBA" id="ARBA00022759"/>
    </source>
</evidence>
<keyword evidence="11" id="KW-1185">Reference proteome</keyword>
<organism evidence="10 11">
    <name type="scientific">Rhynchospora pubera</name>
    <dbReference type="NCBI Taxonomy" id="906938"/>
    <lineage>
        <taxon>Eukaryota</taxon>
        <taxon>Viridiplantae</taxon>
        <taxon>Streptophyta</taxon>
        <taxon>Embryophyta</taxon>
        <taxon>Tracheophyta</taxon>
        <taxon>Spermatophyta</taxon>
        <taxon>Magnoliopsida</taxon>
        <taxon>Liliopsida</taxon>
        <taxon>Poales</taxon>
        <taxon>Cyperaceae</taxon>
        <taxon>Cyperoideae</taxon>
        <taxon>Rhynchosporeae</taxon>
        <taxon>Rhynchospora</taxon>
    </lineage>
</organism>
<dbReference type="Pfam" id="PF17917">
    <property type="entry name" value="RT_RNaseH"/>
    <property type="match status" value="1"/>
</dbReference>
<feature type="compositionally biased region" description="Polar residues" evidence="8">
    <location>
        <begin position="212"/>
        <end position="226"/>
    </location>
</feature>
<dbReference type="GO" id="GO:0016787">
    <property type="term" value="F:hydrolase activity"/>
    <property type="evidence" value="ECO:0007669"/>
    <property type="project" value="UniProtKB-KW"/>
</dbReference>
<dbReference type="InterPro" id="IPR000477">
    <property type="entry name" value="RT_dom"/>
</dbReference>
<reference evidence="10" key="1">
    <citation type="submission" date="2022-08" db="EMBL/GenBank/DDBJ databases">
        <authorList>
            <person name="Marques A."/>
        </authorList>
    </citation>
    <scope>NUCLEOTIDE SEQUENCE</scope>
    <source>
        <strain evidence="10">RhyPub2mFocal</strain>
        <tissue evidence="10">Leaves</tissue>
    </source>
</reference>
<evidence type="ECO:0000256" key="8">
    <source>
        <dbReference type="SAM" id="MobiDB-lite"/>
    </source>
</evidence>
<dbReference type="SUPFAM" id="SSF56672">
    <property type="entry name" value="DNA/RNA polymerases"/>
    <property type="match status" value="1"/>
</dbReference>
<dbReference type="PROSITE" id="PS50878">
    <property type="entry name" value="RT_POL"/>
    <property type="match status" value="1"/>
</dbReference>
<dbReference type="Proteomes" id="UP001140206">
    <property type="component" value="Chromosome 5"/>
</dbReference>
<evidence type="ECO:0000313" key="10">
    <source>
        <dbReference type="EMBL" id="KAJ4756908.1"/>
    </source>
</evidence>